<dbReference type="InterPro" id="IPR002104">
    <property type="entry name" value="Integrase_catalytic"/>
</dbReference>
<organism evidence="4 5">
    <name type="scientific">Brevundimonas balnearis</name>
    <dbReference type="NCBI Taxonomy" id="1572858"/>
    <lineage>
        <taxon>Bacteria</taxon>
        <taxon>Pseudomonadati</taxon>
        <taxon>Pseudomonadota</taxon>
        <taxon>Alphaproteobacteria</taxon>
        <taxon>Caulobacterales</taxon>
        <taxon>Caulobacteraceae</taxon>
        <taxon>Brevundimonas</taxon>
    </lineage>
</organism>
<evidence type="ECO:0000313" key="5">
    <source>
        <dbReference type="Proteomes" id="UP001589906"/>
    </source>
</evidence>
<dbReference type="Pfam" id="PF00589">
    <property type="entry name" value="Phage_integrase"/>
    <property type="match status" value="1"/>
</dbReference>
<gene>
    <name evidence="4" type="ORF">ACFFGE_08165</name>
</gene>
<dbReference type="EMBL" id="JBHLSW010000005">
    <property type="protein sequence ID" value="MFC0633854.1"/>
    <property type="molecule type" value="Genomic_DNA"/>
</dbReference>
<dbReference type="Gene3D" id="1.10.443.10">
    <property type="entry name" value="Intergrase catalytic core"/>
    <property type="match status" value="1"/>
</dbReference>
<evidence type="ECO:0000313" key="4">
    <source>
        <dbReference type="EMBL" id="MFC0633854.1"/>
    </source>
</evidence>
<dbReference type="InterPro" id="IPR011010">
    <property type="entry name" value="DNA_brk_join_enz"/>
</dbReference>
<keyword evidence="5" id="KW-1185">Reference proteome</keyword>
<dbReference type="PROSITE" id="PS51898">
    <property type="entry name" value="TYR_RECOMBINASE"/>
    <property type="match status" value="1"/>
</dbReference>
<evidence type="ECO:0000256" key="2">
    <source>
        <dbReference type="ARBA" id="ARBA00023172"/>
    </source>
</evidence>
<evidence type="ECO:0000259" key="3">
    <source>
        <dbReference type="PROSITE" id="PS51898"/>
    </source>
</evidence>
<protein>
    <submittedName>
        <fullName evidence="4">Site-specific integrase</fullName>
    </submittedName>
</protein>
<reference evidence="4 5" key="1">
    <citation type="submission" date="2024-09" db="EMBL/GenBank/DDBJ databases">
        <authorList>
            <person name="Sun Q."/>
            <person name="Mori K."/>
        </authorList>
    </citation>
    <scope>NUCLEOTIDE SEQUENCE [LARGE SCALE GENOMIC DNA]</scope>
    <source>
        <strain evidence="4 5">NCAIM B.02621</strain>
    </source>
</reference>
<dbReference type="CDD" id="cd00796">
    <property type="entry name" value="INT_Rci_Hp1_C"/>
    <property type="match status" value="1"/>
</dbReference>
<name>A0ABV6R2K4_9CAUL</name>
<dbReference type="PANTHER" id="PTHR30349:SF64">
    <property type="entry name" value="PROPHAGE INTEGRASE INTD-RELATED"/>
    <property type="match status" value="1"/>
</dbReference>
<accession>A0ABV6R2K4</accession>
<sequence>MPRAGAGPRLVPFAKRGGTFYIVWSEKGRSRERSTGTRDRREAEIALAQFLLSRPGIGPVEPDRYLITDALAEYALDRADKVMDRIRLAGAVLKLTDFFEGRRVSEVSPSSCRAYVKWRNRAAGTARRELTVLRAAINHAHGTGRLTRMVPVELPAPPPSRTRWLKREEAARLLKAACASPKARLHLPLFILIGLYSGQRKEAILSLRWSQIDLKNGLMDFRTPGRKETKKKRSYTQIPPRLLCHLRNARKRGSADGPVIHIGGKPVADIKTAFRAACRRAGLNGVTPHTLRHTSATWLMQAGVPKWEAAGFLAMSLETLEKTYGHHHPDHHALAAISFSRKEGSNTPRNAA</sequence>
<feature type="domain" description="Tyr recombinase" evidence="3">
    <location>
        <begin position="160"/>
        <end position="337"/>
    </location>
</feature>
<comment type="caution">
    <text evidence="4">The sequence shown here is derived from an EMBL/GenBank/DDBJ whole genome shotgun (WGS) entry which is preliminary data.</text>
</comment>
<evidence type="ECO:0000256" key="1">
    <source>
        <dbReference type="ARBA" id="ARBA00022908"/>
    </source>
</evidence>
<dbReference type="Proteomes" id="UP001589906">
    <property type="component" value="Unassembled WGS sequence"/>
</dbReference>
<dbReference type="PANTHER" id="PTHR30349">
    <property type="entry name" value="PHAGE INTEGRASE-RELATED"/>
    <property type="match status" value="1"/>
</dbReference>
<dbReference type="InterPro" id="IPR013762">
    <property type="entry name" value="Integrase-like_cat_sf"/>
</dbReference>
<dbReference type="InterPro" id="IPR050090">
    <property type="entry name" value="Tyrosine_recombinase_XerCD"/>
</dbReference>
<dbReference type="RefSeq" id="WP_376835822.1">
    <property type="nucleotide sequence ID" value="NZ_JBHLSW010000005.1"/>
</dbReference>
<keyword evidence="2" id="KW-0233">DNA recombination</keyword>
<keyword evidence="1" id="KW-0229">DNA integration</keyword>
<proteinExistence type="predicted"/>
<dbReference type="SUPFAM" id="SSF56349">
    <property type="entry name" value="DNA breaking-rejoining enzymes"/>
    <property type="match status" value="1"/>
</dbReference>